<dbReference type="InterPro" id="IPR029017">
    <property type="entry name" value="Enolase-like_N"/>
</dbReference>
<dbReference type="SUPFAM" id="SSF54826">
    <property type="entry name" value="Enolase N-terminal domain-like"/>
    <property type="match status" value="1"/>
</dbReference>
<organism evidence="5 6">
    <name type="scientific">Rubrimonas cliftonensis</name>
    <dbReference type="NCBI Taxonomy" id="89524"/>
    <lineage>
        <taxon>Bacteria</taxon>
        <taxon>Pseudomonadati</taxon>
        <taxon>Pseudomonadota</taxon>
        <taxon>Alphaproteobacteria</taxon>
        <taxon>Rhodobacterales</taxon>
        <taxon>Paracoccaceae</taxon>
        <taxon>Rubrimonas</taxon>
    </lineage>
</organism>
<proteinExistence type="predicted"/>
<evidence type="ECO:0000259" key="4">
    <source>
        <dbReference type="SMART" id="SM00922"/>
    </source>
</evidence>
<dbReference type="GO" id="GO:0016836">
    <property type="term" value="F:hydro-lyase activity"/>
    <property type="evidence" value="ECO:0007669"/>
    <property type="project" value="TreeGrafter"/>
</dbReference>
<dbReference type="SUPFAM" id="SSF51604">
    <property type="entry name" value="Enolase C-terminal domain-like"/>
    <property type="match status" value="1"/>
</dbReference>
<keyword evidence="2" id="KW-0479">Metal-binding</keyword>
<dbReference type="OrthoDB" id="9802699at2"/>
<evidence type="ECO:0000313" key="5">
    <source>
        <dbReference type="EMBL" id="SEA18230.1"/>
    </source>
</evidence>
<dbReference type="PANTHER" id="PTHR13794:SF58">
    <property type="entry name" value="MITOCHONDRIAL ENOLASE SUPERFAMILY MEMBER 1"/>
    <property type="match status" value="1"/>
</dbReference>
<evidence type="ECO:0000256" key="1">
    <source>
        <dbReference type="ARBA" id="ARBA00001946"/>
    </source>
</evidence>
<dbReference type="Gene3D" id="3.20.20.120">
    <property type="entry name" value="Enolase-like C-terminal domain"/>
    <property type="match status" value="1"/>
</dbReference>
<dbReference type="InterPro" id="IPR046945">
    <property type="entry name" value="RHMD-like"/>
</dbReference>
<sequence>MHVKIAAVRASAHRIPTVLPIVGTPAGGSVRVVCEVETEDGLVGVGMTARFLPLGVVAVIEKHLAPAVMGLDPRDLEAIHARLQALTSERGQTLGVNTAAVSALDLALWDLIGKAHGRTVAQLLGGRADHAECYVTFGFGAFDRDQLVEVARGLAAEQGHTGFKMLVGVAPNIGEDAARVRHVRDALGDDAVLAVDANESLSIDQATRLARLIEDCDIAWFEDPVWRNDPRDMARLRRATSIPLAAGQMDGHSSRFRQFIEGDAIDIFLPNSLFNGGMTETRRVAALAQIYDKPLSDAGGGGIYCLHHVAGFRNGTLAETHLGVEQVERAMFRAAPEPSGGRLAVPPGPGFGVELDRDVLKDTLITD</sequence>
<dbReference type="InterPro" id="IPR013342">
    <property type="entry name" value="Mandelate_racemase_C"/>
</dbReference>
<dbReference type="Proteomes" id="UP000198703">
    <property type="component" value="Unassembled WGS sequence"/>
</dbReference>
<comment type="cofactor">
    <cofactor evidence="1">
        <name>Mg(2+)</name>
        <dbReference type="ChEBI" id="CHEBI:18420"/>
    </cofactor>
</comment>
<dbReference type="InterPro" id="IPR013341">
    <property type="entry name" value="Mandelate_racemase_N_dom"/>
</dbReference>
<dbReference type="GO" id="GO:0016052">
    <property type="term" value="P:carbohydrate catabolic process"/>
    <property type="evidence" value="ECO:0007669"/>
    <property type="project" value="TreeGrafter"/>
</dbReference>
<dbReference type="InterPro" id="IPR036849">
    <property type="entry name" value="Enolase-like_C_sf"/>
</dbReference>
<keyword evidence="3" id="KW-0460">Magnesium</keyword>
<dbReference type="SFLD" id="SFLDS00001">
    <property type="entry name" value="Enolase"/>
    <property type="match status" value="1"/>
</dbReference>
<dbReference type="GO" id="GO:0000287">
    <property type="term" value="F:magnesium ion binding"/>
    <property type="evidence" value="ECO:0007669"/>
    <property type="project" value="TreeGrafter"/>
</dbReference>
<dbReference type="PANTHER" id="PTHR13794">
    <property type="entry name" value="ENOLASE SUPERFAMILY, MANDELATE RACEMASE"/>
    <property type="match status" value="1"/>
</dbReference>
<keyword evidence="6" id="KW-1185">Reference proteome</keyword>
<protein>
    <submittedName>
        <fullName evidence="5">L-alanine-DL-glutamate epimerase</fullName>
    </submittedName>
</protein>
<dbReference type="SMART" id="SM00922">
    <property type="entry name" value="MR_MLE"/>
    <property type="match status" value="1"/>
</dbReference>
<dbReference type="STRING" id="89524.SAMN05444370_103373"/>
<dbReference type="AlphaFoldDB" id="A0A1H3Z3L8"/>
<evidence type="ECO:0000313" key="6">
    <source>
        <dbReference type="Proteomes" id="UP000198703"/>
    </source>
</evidence>
<feature type="domain" description="Mandelate racemase/muconate lactonizing enzyme C-terminal" evidence="4">
    <location>
        <begin position="144"/>
        <end position="243"/>
    </location>
</feature>
<dbReference type="Pfam" id="PF02746">
    <property type="entry name" value="MR_MLE_N"/>
    <property type="match status" value="1"/>
</dbReference>
<dbReference type="Gene3D" id="3.30.390.10">
    <property type="entry name" value="Enolase-like, N-terminal domain"/>
    <property type="match status" value="1"/>
</dbReference>
<evidence type="ECO:0000256" key="2">
    <source>
        <dbReference type="ARBA" id="ARBA00022723"/>
    </source>
</evidence>
<name>A0A1H3Z3L8_9RHOB</name>
<reference evidence="5 6" key="1">
    <citation type="submission" date="2016-10" db="EMBL/GenBank/DDBJ databases">
        <authorList>
            <person name="de Groot N.N."/>
        </authorList>
    </citation>
    <scope>NUCLEOTIDE SEQUENCE [LARGE SCALE GENOMIC DNA]</scope>
    <source>
        <strain evidence="5 6">DSM 15345</strain>
    </source>
</reference>
<dbReference type="Pfam" id="PF13378">
    <property type="entry name" value="MR_MLE_C"/>
    <property type="match status" value="1"/>
</dbReference>
<accession>A0A1H3Z3L8</accession>
<evidence type="ECO:0000256" key="3">
    <source>
        <dbReference type="ARBA" id="ARBA00022842"/>
    </source>
</evidence>
<dbReference type="CDD" id="cd03316">
    <property type="entry name" value="MR_like"/>
    <property type="match status" value="1"/>
</dbReference>
<gene>
    <name evidence="5" type="ORF">SAMN05444370_103373</name>
</gene>
<dbReference type="EMBL" id="FNQM01000003">
    <property type="protein sequence ID" value="SEA18230.1"/>
    <property type="molecule type" value="Genomic_DNA"/>
</dbReference>
<dbReference type="InterPro" id="IPR029065">
    <property type="entry name" value="Enolase_C-like"/>
</dbReference>